<evidence type="ECO:0000313" key="2">
    <source>
        <dbReference type="Proteomes" id="UP000008955"/>
    </source>
</evidence>
<proteinExistence type="predicted"/>
<protein>
    <submittedName>
        <fullName evidence="1">Uncharacterized protein</fullName>
    </submittedName>
</protein>
<organism evidence="1 2">
    <name type="scientific">Blautia obeum A2-162</name>
    <dbReference type="NCBI Taxonomy" id="657314"/>
    <lineage>
        <taxon>Bacteria</taxon>
        <taxon>Bacillati</taxon>
        <taxon>Bacillota</taxon>
        <taxon>Clostridia</taxon>
        <taxon>Lachnospirales</taxon>
        <taxon>Lachnospiraceae</taxon>
        <taxon>Blautia</taxon>
    </lineage>
</organism>
<dbReference type="KEGG" id="rob:CK5_21350"/>
<dbReference type="HOGENOM" id="CLU_3150066_0_0_9"/>
<gene>
    <name evidence="1" type="ORF">CK5_21350</name>
</gene>
<sequence>MNDKDIEKMITSAADHLPIPWERLWLILQRILQYTLKENETGTENKEK</sequence>
<name>D4LRT9_9FIRM</name>
<dbReference type="EMBL" id="FP929054">
    <property type="protein sequence ID" value="CBL23497.1"/>
    <property type="molecule type" value="Genomic_DNA"/>
</dbReference>
<keyword evidence="2" id="KW-1185">Reference proteome</keyword>
<accession>D4LRT9</accession>
<evidence type="ECO:0000313" key="1">
    <source>
        <dbReference type="EMBL" id="CBL23497.1"/>
    </source>
</evidence>
<reference evidence="1 2" key="2">
    <citation type="submission" date="2010-03" db="EMBL/GenBank/DDBJ databases">
        <authorList>
            <person name="Pajon A."/>
        </authorList>
    </citation>
    <scope>NUCLEOTIDE SEQUENCE [LARGE SCALE GENOMIC DNA]</scope>
    <source>
        <strain evidence="1 2">A2-162</strain>
    </source>
</reference>
<reference evidence="1 2" key="1">
    <citation type="submission" date="2010-03" db="EMBL/GenBank/DDBJ databases">
        <title>The genome sequence of Ruminococcus obeum A2-162.</title>
        <authorList>
            <consortium name="metaHIT consortium -- http://www.metahit.eu/"/>
            <person name="Pajon A."/>
            <person name="Turner K."/>
            <person name="Parkhill J."/>
            <person name="Duncan S."/>
            <person name="Flint H."/>
        </authorList>
    </citation>
    <scope>NUCLEOTIDE SEQUENCE [LARGE SCALE GENOMIC DNA]</scope>
    <source>
        <strain evidence="1 2">A2-162</strain>
    </source>
</reference>
<dbReference type="AlphaFoldDB" id="D4LRT9"/>
<dbReference type="RefSeq" id="WP_015542310.1">
    <property type="nucleotide sequence ID" value="NC_021022.1"/>
</dbReference>
<dbReference type="Proteomes" id="UP000008955">
    <property type="component" value="Chromosome"/>
</dbReference>
<dbReference type="PATRIC" id="fig|657314.3.peg.1991"/>